<name>A0ABP9D8N4_9BACT</name>
<dbReference type="SUPFAM" id="SSF51445">
    <property type="entry name" value="(Trans)glycosidases"/>
    <property type="match status" value="1"/>
</dbReference>
<evidence type="ECO:0000313" key="4">
    <source>
        <dbReference type="EMBL" id="GAA4831814.1"/>
    </source>
</evidence>
<dbReference type="Gene3D" id="3.20.20.80">
    <property type="entry name" value="Glycosidases"/>
    <property type="match status" value="1"/>
</dbReference>
<dbReference type="InterPro" id="IPR017853">
    <property type="entry name" value="GH"/>
</dbReference>
<dbReference type="PROSITE" id="PS51904">
    <property type="entry name" value="GLYCOSYL_HYDROL_F25_2"/>
    <property type="match status" value="1"/>
</dbReference>
<evidence type="ECO:0000256" key="1">
    <source>
        <dbReference type="ARBA" id="ARBA00010646"/>
    </source>
</evidence>
<dbReference type="PANTHER" id="PTHR34135">
    <property type="entry name" value="LYSOZYME"/>
    <property type="match status" value="1"/>
</dbReference>
<dbReference type="InterPro" id="IPR002053">
    <property type="entry name" value="Glyco_hydro_25"/>
</dbReference>
<sequence>MVGLVSFRREVRYYIKSNFSRTRFLEASLAEQEKISRIEKKYQQYTFGIDVSHYQGTIDWSRVKEAQQINVPIQYAFIRATMGGDKDANFRRNWRQIRKSSLLRGAYHYYRPDENSLLQAESFIQQVQGFDKTKDLPPVLDIEARPTVQSMDNLRKGLKRWLQKVEQHYGVKPIIYTGDKFYNSHLKDYGFDQYPLWIANYNYIDEPYAHSWSFWQFSEKGKVKGITEFVDLNVYKGPLESLRQLGK</sequence>
<keyword evidence="3" id="KW-0326">Glycosidase</keyword>
<gene>
    <name evidence="4" type="ORF">GCM10023331_16350</name>
</gene>
<dbReference type="EMBL" id="BAABJX010000024">
    <property type="protein sequence ID" value="GAA4831814.1"/>
    <property type="molecule type" value="Genomic_DNA"/>
</dbReference>
<dbReference type="GO" id="GO:0016787">
    <property type="term" value="F:hydrolase activity"/>
    <property type="evidence" value="ECO:0007669"/>
    <property type="project" value="UniProtKB-KW"/>
</dbReference>
<dbReference type="Proteomes" id="UP001500298">
    <property type="component" value="Unassembled WGS sequence"/>
</dbReference>
<dbReference type="SMART" id="SM00641">
    <property type="entry name" value="Glyco_25"/>
    <property type="match status" value="1"/>
</dbReference>
<evidence type="ECO:0000256" key="3">
    <source>
        <dbReference type="ARBA" id="ARBA00023295"/>
    </source>
</evidence>
<comment type="caution">
    <text evidence="4">The sequence shown here is derived from an EMBL/GenBank/DDBJ whole genome shotgun (WGS) entry which is preliminary data.</text>
</comment>
<dbReference type="Pfam" id="PF01183">
    <property type="entry name" value="Glyco_hydro_25"/>
    <property type="match status" value="1"/>
</dbReference>
<keyword evidence="5" id="KW-1185">Reference proteome</keyword>
<dbReference type="CDD" id="cd06524">
    <property type="entry name" value="GH25_YegX-like"/>
    <property type="match status" value="1"/>
</dbReference>
<keyword evidence="2 4" id="KW-0378">Hydrolase</keyword>
<organism evidence="4 5">
    <name type="scientific">Algivirga pacifica</name>
    <dbReference type="NCBI Taxonomy" id="1162670"/>
    <lineage>
        <taxon>Bacteria</taxon>
        <taxon>Pseudomonadati</taxon>
        <taxon>Bacteroidota</taxon>
        <taxon>Cytophagia</taxon>
        <taxon>Cytophagales</taxon>
        <taxon>Flammeovirgaceae</taxon>
        <taxon>Algivirga</taxon>
    </lineage>
</organism>
<evidence type="ECO:0000256" key="2">
    <source>
        <dbReference type="ARBA" id="ARBA00022801"/>
    </source>
</evidence>
<comment type="similarity">
    <text evidence="1">Belongs to the glycosyl hydrolase 25 family.</text>
</comment>
<reference evidence="5" key="1">
    <citation type="journal article" date="2019" name="Int. J. Syst. Evol. Microbiol.">
        <title>The Global Catalogue of Microorganisms (GCM) 10K type strain sequencing project: providing services to taxonomists for standard genome sequencing and annotation.</title>
        <authorList>
            <consortium name="The Broad Institute Genomics Platform"/>
            <consortium name="The Broad Institute Genome Sequencing Center for Infectious Disease"/>
            <person name="Wu L."/>
            <person name="Ma J."/>
        </authorList>
    </citation>
    <scope>NUCLEOTIDE SEQUENCE [LARGE SCALE GENOMIC DNA]</scope>
    <source>
        <strain evidence="5">JCM 18326</strain>
    </source>
</reference>
<protein>
    <submittedName>
        <fullName evidence="4">Glycoside hydrolase family 25 protein</fullName>
    </submittedName>
</protein>
<dbReference type="InterPro" id="IPR018077">
    <property type="entry name" value="Glyco_hydro_fam25_subgr"/>
</dbReference>
<dbReference type="PANTHER" id="PTHR34135:SF2">
    <property type="entry name" value="LYSOZYME"/>
    <property type="match status" value="1"/>
</dbReference>
<accession>A0ABP9D8N4</accession>
<evidence type="ECO:0000313" key="5">
    <source>
        <dbReference type="Proteomes" id="UP001500298"/>
    </source>
</evidence>
<proteinExistence type="inferred from homology"/>